<name>A0ABT1FL80_9BACT</name>
<feature type="chain" id="PRO_5047175243" evidence="1">
    <location>
        <begin position="20"/>
        <end position="263"/>
    </location>
</feature>
<accession>A0ABT1FL80</accession>
<evidence type="ECO:0000313" key="3">
    <source>
        <dbReference type="Proteomes" id="UP001204772"/>
    </source>
</evidence>
<dbReference type="RefSeq" id="WP_253526763.1">
    <property type="nucleotide sequence ID" value="NZ_JAMZEL010000002.1"/>
</dbReference>
<gene>
    <name evidence="2" type="ORF">NCI00_08810</name>
</gene>
<dbReference type="Proteomes" id="UP001204772">
    <property type="component" value="Unassembled WGS sequence"/>
</dbReference>
<evidence type="ECO:0000256" key="1">
    <source>
        <dbReference type="SAM" id="SignalP"/>
    </source>
</evidence>
<evidence type="ECO:0000313" key="2">
    <source>
        <dbReference type="EMBL" id="MCP1382521.1"/>
    </source>
</evidence>
<dbReference type="EMBL" id="JAMZEL010000002">
    <property type="protein sequence ID" value="MCP1382521.1"/>
    <property type="molecule type" value="Genomic_DNA"/>
</dbReference>
<protein>
    <submittedName>
        <fullName evidence="2">Nuclear transport factor 2 family protein</fullName>
    </submittedName>
</protein>
<keyword evidence="1" id="KW-0732">Signal</keyword>
<keyword evidence="3" id="KW-1185">Reference proteome</keyword>
<proteinExistence type="predicted"/>
<dbReference type="InterPro" id="IPR032710">
    <property type="entry name" value="NTF2-like_dom_sf"/>
</dbReference>
<reference evidence="2 3" key="1">
    <citation type="submission" date="2022-06" db="EMBL/GenBank/DDBJ databases">
        <title>Runella sp. S5 genome sequencing.</title>
        <authorList>
            <person name="Park S."/>
        </authorList>
    </citation>
    <scope>NUCLEOTIDE SEQUENCE [LARGE SCALE GENOMIC DNA]</scope>
    <source>
        <strain evidence="2 3">S5</strain>
    </source>
</reference>
<dbReference type="Gene3D" id="3.10.450.50">
    <property type="match status" value="2"/>
</dbReference>
<organism evidence="2 3">
    <name type="scientific">Runella salmonicolor</name>
    <dbReference type="NCBI Taxonomy" id="2950278"/>
    <lineage>
        <taxon>Bacteria</taxon>
        <taxon>Pseudomonadati</taxon>
        <taxon>Bacteroidota</taxon>
        <taxon>Cytophagia</taxon>
        <taxon>Cytophagales</taxon>
        <taxon>Spirosomataceae</taxon>
        <taxon>Runella</taxon>
    </lineage>
</organism>
<comment type="caution">
    <text evidence="2">The sequence shown here is derived from an EMBL/GenBank/DDBJ whole genome shotgun (WGS) entry which is preliminary data.</text>
</comment>
<sequence>MKPLLITAVLLLINLTVFAQSLEQSFAKLMDEYKKSPNEYSQNYYSNDYRFLGYRGGKIVGKKEMNLALASLKVTELNYSDLKFYESGNLGIVNGIITIKYGVNTYKDAFTYTFQKQKDQWKNVAGHHTQVEYDQPNKNADNLAKFKTYFEESRLRFIENPVKFFNDECTADFQYVTSKGGVTGLKPLKEIFAPKKVLQREMTDLVFRPYGDEIMVVTGKMTHKYQNIDTKALIDYGTETITYTYAKDKTGWKLASAHHSKAN</sequence>
<dbReference type="SUPFAM" id="SSF54427">
    <property type="entry name" value="NTF2-like"/>
    <property type="match status" value="2"/>
</dbReference>
<feature type="signal peptide" evidence="1">
    <location>
        <begin position="1"/>
        <end position="19"/>
    </location>
</feature>